<evidence type="ECO:0000313" key="3">
    <source>
        <dbReference type="Proteomes" id="UP000747542"/>
    </source>
</evidence>
<keyword evidence="1" id="KW-0472">Membrane</keyword>
<feature type="transmembrane region" description="Helical" evidence="1">
    <location>
        <begin position="51"/>
        <end position="69"/>
    </location>
</feature>
<name>A0A8J5MT06_HOMAM</name>
<comment type="caution">
    <text evidence="2">The sequence shown here is derived from an EMBL/GenBank/DDBJ whole genome shotgun (WGS) entry which is preliminary data.</text>
</comment>
<evidence type="ECO:0000313" key="2">
    <source>
        <dbReference type="EMBL" id="KAG7162442.1"/>
    </source>
</evidence>
<proteinExistence type="predicted"/>
<dbReference type="Proteomes" id="UP000747542">
    <property type="component" value="Unassembled WGS sequence"/>
</dbReference>
<keyword evidence="2" id="KW-0675">Receptor</keyword>
<keyword evidence="1" id="KW-1133">Transmembrane helix</keyword>
<gene>
    <name evidence="2" type="primary">viGluR-L28</name>
    <name evidence="2" type="ORF">Hamer_G007983</name>
</gene>
<organism evidence="2 3">
    <name type="scientific">Homarus americanus</name>
    <name type="common">American lobster</name>
    <dbReference type="NCBI Taxonomy" id="6706"/>
    <lineage>
        <taxon>Eukaryota</taxon>
        <taxon>Metazoa</taxon>
        <taxon>Ecdysozoa</taxon>
        <taxon>Arthropoda</taxon>
        <taxon>Crustacea</taxon>
        <taxon>Multicrustacea</taxon>
        <taxon>Malacostraca</taxon>
        <taxon>Eumalacostraca</taxon>
        <taxon>Eucarida</taxon>
        <taxon>Decapoda</taxon>
        <taxon>Pleocyemata</taxon>
        <taxon>Astacidea</taxon>
        <taxon>Nephropoidea</taxon>
        <taxon>Nephropidae</taxon>
        <taxon>Homarus</taxon>
    </lineage>
</organism>
<sequence>TGLTSYWTDDVIARRVRETRATAALDSQAPQGDTTQDESREAVLWLNHVQGAFYALFLGFIVAFLTLLWEKVAHFRSCLSKVTTHQHC</sequence>
<keyword evidence="3" id="KW-1185">Reference proteome</keyword>
<feature type="non-terminal residue" evidence="2">
    <location>
        <position position="88"/>
    </location>
</feature>
<dbReference type="AlphaFoldDB" id="A0A8J5MT06"/>
<protein>
    <submittedName>
        <fullName evidence="2">Putative variant ionotropic glutamate receptor-like 28</fullName>
    </submittedName>
</protein>
<evidence type="ECO:0000256" key="1">
    <source>
        <dbReference type="SAM" id="Phobius"/>
    </source>
</evidence>
<dbReference type="EMBL" id="JAHLQT010027705">
    <property type="protein sequence ID" value="KAG7162442.1"/>
    <property type="molecule type" value="Genomic_DNA"/>
</dbReference>
<keyword evidence="1" id="KW-0812">Transmembrane</keyword>
<accession>A0A8J5MT06</accession>
<reference evidence="2" key="1">
    <citation type="journal article" date="2021" name="Sci. Adv.">
        <title>The American lobster genome reveals insights on longevity, neural, and immune adaptations.</title>
        <authorList>
            <person name="Polinski J.M."/>
            <person name="Zimin A.V."/>
            <person name="Clark K.F."/>
            <person name="Kohn A.B."/>
            <person name="Sadowski N."/>
            <person name="Timp W."/>
            <person name="Ptitsyn A."/>
            <person name="Khanna P."/>
            <person name="Romanova D.Y."/>
            <person name="Williams P."/>
            <person name="Greenwood S.J."/>
            <person name="Moroz L.L."/>
            <person name="Walt D.R."/>
            <person name="Bodnar A.G."/>
        </authorList>
    </citation>
    <scope>NUCLEOTIDE SEQUENCE</scope>
    <source>
        <strain evidence="2">GMGI-L3</strain>
    </source>
</reference>